<sequence length="321" mass="35496">MLNSLNHLPSTLVMLLSIATSFSTANGRVIQSRHSKSLPRSEDIPTFASFEDLVAHHGAIIVDTASTEIFINSTDIGNATNANIHDLVKRADALDTIGNLHEYTWNWVTKTCTAVAVSTATLALSSYFLLITVRNIRSIAAIMTGDGRNPATLPKNVKRDLENSNITYARIDTEIEFDQGLSKRTTHPIKLLYSIDHDNGLIELDQANIHLGTISGQESDSDSGSNEGNNNLKKRFDESHEIGVGFSGPVIHFQGDENYYRSTQEYQISKIFNYGNEACKQEYICGPQGCMGMAIQASSYYGFNVRNLWGECYGASRDWIN</sequence>
<reference evidence="3" key="2">
    <citation type="submission" date="2013-07" db="EMBL/GenBank/DDBJ databases">
        <authorList>
            <consortium name="The Broad Institute Genome Sequencing Platform"/>
            <person name="Cuomo C."/>
            <person name="Litvintseva A."/>
            <person name="Chen Y."/>
            <person name="Heitman J."/>
            <person name="Sun S."/>
            <person name="Springer D."/>
            <person name="Dromer F."/>
            <person name="Young S.K."/>
            <person name="Zeng Q."/>
            <person name="Gargeya S."/>
            <person name="Fitzgerald M."/>
            <person name="Abouelleil A."/>
            <person name="Alvarado L."/>
            <person name="Berlin A.M."/>
            <person name="Chapman S.B."/>
            <person name="Dewar J."/>
            <person name="Goldberg J."/>
            <person name="Griggs A."/>
            <person name="Gujja S."/>
            <person name="Hansen M."/>
            <person name="Howarth C."/>
            <person name="Imamovic A."/>
            <person name="Larimer J."/>
            <person name="McCowan C."/>
            <person name="Murphy C."/>
            <person name="Pearson M."/>
            <person name="Priest M."/>
            <person name="Roberts A."/>
            <person name="Saif S."/>
            <person name="Shea T."/>
            <person name="Sykes S."/>
            <person name="Wortman J."/>
            <person name="Nusbaum C."/>
            <person name="Birren B."/>
        </authorList>
    </citation>
    <scope>NUCLEOTIDE SEQUENCE</scope>
    <source>
        <strain evidence="3">CBS 10737</strain>
    </source>
</reference>
<name>A0A1B9I9A7_9TREE</name>
<gene>
    <name evidence="2" type="ORF">I206_01473</name>
    <name evidence="3" type="ORF">I206_103523</name>
</gene>
<dbReference type="EMBL" id="KI894008">
    <property type="protein sequence ID" value="OCF52188.1"/>
    <property type="molecule type" value="Genomic_DNA"/>
</dbReference>
<evidence type="ECO:0000313" key="4">
    <source>
        <dbReference type="Proteomes" id="UP000094020"/>
    </source>
</evidence>
<reference evidence="3" key="4">
    <citation type="submission" date="2024-02" db="EMBL/GenBank/DDBJ databases">
        <title>Comparative genomics of Cryptococcus and Kwoniella reveals pathogenesis evolution and contrasting modes of karyotype evolution via chromosome fusion or intercentromeric recombination.</title>
        <authorList>
            <person name="Coelho M.A."/>
            <person name="David-Palma M."/>
            <person name="Shea T."/>
            <person name="Bowers K."/>
            <person name="McGinley-Smith S."/>
            <person name="Mohammad A.W."/>
            <person name="Gnirke A."/>
            <person name="Yurkov A.M."/>
            <person name="Nowrousian M."/>
            <person name="Sun S."/>
            <person name="Cuomo C.A."/>
            <person name="Heitman J."/>
        </authorList>
    </citation>
    <scope>NUCLEOTIDE SEQUENCE</scope>
    <source>
        <strain evidence="3">CBS 10737</strain>
    </source>
</reference>
<dbReference type="OrthoDB" id="10345294at2759"/>
<dbReference type="Proteomes" id="UP000094020">
    <property type="component" value="Chromosome 4"/>
</dbReference>
<accession>A0A1B9I9A7</accession>
<protein>
    <submittedName>
        <fullName evidence="2">Uncharacterized protein</fullName>
    </submittedName>
</protein>
<evidence type="ECO:0000313" key="3">
    <source>
        <dbReference type="EMBL" id="WWC69580.1"/>
    </source>
</evidence>
<dbReference type="EMBL" id="CP144522">
    <property type="protein sequence ID" value="WWC69580.1"/>
    <property type="molecule type" value="Genomic_DNA"/>
</dbReference>
<reference evidence="2" key="1">
    <citation type="submission" date="2013-07" db="EMBL/GenBank/DDBJ databases">
        <title>The Genome Sequence of Cryptococcus pinus CBS10737.</title>
        <authorList>
            <consortium name="The Broad Institute Genome Sequencing Platform"/>
            <person name="Cuomo C."/>
            <person name="Litvintseva A."/>
            <person name="Chen Y."/>
            <person name="Heitman J."/>
            <person name="Sun S."/>
            <person name="Springer D."/>
            <person name="Dromer F."/>
            <person name="Young S.K."/>
            <person name="Zeng Q."/>
            <person name="Gargeya S."/>
            <person name="Fitzgerald M."/>
            <person name="Abouelleil A."/>
            <person name="Alvarado L."/>
            <person name="Berlin A.M."/>
            <person name="Chapman S.B."/>
            <person name="Dewar J."/>
            <person name="Goldberg J."/>
            <person name="Griggs A."/>
            <person name="Gujja S."/>
            <person name="Hansen M."/>
            <person name="Howarth C."/>
            <person name="Imamovic A."/>
            <person name="Larimer J."/>
            <person name="McCowan C."/>
            <person name="Murphy C."/>
            <person name="Pearson M."/>
            <person name="Priest M."/>
            <person name="Roberts A."/>
            <person name="Saif S."/>
            <person name="Shea T."/>
            <person name="Sykes S."/>
            <person name="Wortman J."/>
            <person name="Nusbaum C."/>
            <person name="Birren B."/>
        </authorList>
    </citation>
    <scope>NUCLEOTIDE SEQUENCE [LARGE SCALE GENOMIC DNA]</scope>
    <source>
        <strain evidence="2">CBS 10737</strain>
    </source>
</reference>
<organism evidence="2">
    <name type="scientific">Kwoniella pini CBS 10737</name>
    <dbReference type="NCBI Taxonomy" id="1296096"/>
    <lineage>
        <taxon>Eukaryota</taxon>
        <taxon>Fungi</taxon>
        <taxon>Dikarya</taxon>
        <taxon>Basidiomycota</taxon>
        <taxon>Agaricomycotina</taxon>
        <taxon>Tremellomycetes</taxon>
        <taxon>Tremellales</taxon>
        <taxon>Cryptococcaceae</taxon>
        <taxon>Kwoniella</taxon>
    </lineage>
</organism>
<dbReference type="AlphaFoldDB" id="A0A1B9I9A7"/>
<reference evidence="2" key="3">
    <citation type="submission" date="2016-07" db="EMBL/GenBank/DDBJ databases">
        <title>Evolution of pathogenesis and genome organization in the Tremellales.</title>
        <authorList>
            <person name="Cuomo C."/>
            <person name="Litvintseva A."/>
            <person name="Heitman J."/>
            <person name="Chen Y."/>
            <person name="Sun S."/>
            <person name="Springer D."/>
            <person name="Dromer F."/>
            <person name="Young S."/>
            <person name="Zeng Q."/>
            <person name="Chapman S."/>
            <person name="Gujja S."/>
            <person name="Saif S."/>
            <person name="Birren B."/>
        </authorList>
    </citation>
    <scope>NUCLEOTIDE SEQUENCE</scope>
    <source>
        <strain evidence="2">CBS 10737</strain>
    </source>
</reference>
<dbReference type="RefSeq" id="XP_019013407.1">
    <property type="nucleotide sequence ID" value="XM_019153246.1"/>
</dbReference>
<evidence type="ECO:0000313" key="2">
    <source>
        <dbReference type="EMBL" id="OCF52188.1"/>
    </source>
</evidence>
<feature type="chain" id="PRO_5008628513" evidence="1">
    <location>
        <begin position="28"/>
        <end position="321"/>
    </location>
</feature>
<proteinExistence type="predicted"/>
<dbReference type="GeneID" id="30169842"/>
<keyword evidence="4" id="KW-1185">Reference proteome</keyword>
<keyword evidence="1" id="KW-0732">Signal</keyword>
<dbReference type="KEGG" id="kpin:30169842"/>
<feature type="signal peptide" evidence="1">
    <location>
        <begin position="1"/>
        <end position="27"/>
    </location>
</feature>
<evidence type="ECO:0000256" key="1">
    <source>
        <dbReference type="SAM" id="SignalP"/>
    </source>
</evidence>